<gene>
    <name evidence="2" type="ORF">M3P09_11025</name>
</gene>
<feature type="transmembrane region" description="Helical" evidence="1">
    <location>
        <begin position="7"/>
        <end position="30"/>
    </location>
</feature>
<reference evidence="2" key="1">
    <citation type="submission" date="2022-05" db="EMBL/GenBank/DDBJ databases">
        <authorList>
            <person name="Park J.-S."/>
        </authorList>
    </citation>
    <scope>NUCLEOTIDE SEQUENCE</scope>
    <source>
        <strain evidence="2">2012CJ34-3</strain>
    </source>
</reference>
<keyword evidence="1" id="KW-0472">Membrane</keyword>
<evidence type="ECO:0008006" key="4">
    <source>
        <dbReference type="Google" id="ProtNLM"/>
    </source>
</evidence>
<sequence length="137" mass="16195">MRITKTAIRIIYSLGIIYLISFVIDVFFFFNDRKNYDGVFQFPYEPKYLIAIKWLMIFIIIIAYLFILKLKRKAFYIAIFINSIFLLLFLYYLVDGIGYKGSIIYNMKLIEITSLFSLLFLLRLLLHNKSSAVNQGA</sequence>
<organism evidence="2 3">
    <name type="scientific">Jejuia spongiicola</name>
    <dbReference type="NCBI Taxonomy" id="2942207"/>
    <lineage>
        <taxon>Bacteria</taxon>
        <taxon>Pseudomonadati</taxon>
        <taxon>Bacteroidota</taxon>
        <taxon>Flavobacteriia</taxon>
        <taxon>Flavobacteriales</taxon>
        <taxon>Flavobacteriaceae</taxon>
        <taxon>Jejuia</taxon>
    </lineage>
</organism>
<comment type="caution">
    <text evidence="2">The sequence shown here is derived from an EMBL/GenBank/DDBJ whole genome shotgun (WGS) entry which is preliminary data.</text>
</comment>
<protein>
    <recommendedName>
        <fullName evidence="4">DUF4293 family protein</fullName>
    </recommendedName>
</protein>
<evidence type="ECO:0000313" key="3">
    <source>
        <dbReference type="Proteomes" id="UP001165381"/>
    </source>
</evidence>
<dbReference type="EMBL" id="JAMFLZ010000004">
    <property type="protein sequence ID" value="MCL6295528.1"/>
    <property type="molecule type" value="Genomic_DNA"/>
</dbReference>
<feature type="transmembrane region" description="Helical" evidence="1">
    <location>
        <begin position="50"/>
        <end position="67"/>
    </location>
</feature>
<evidence type="ECO:0000313" key="2">
    <source>
        <dbReference type="EMBL" id="MCL6295528.1"/>
    </source>
</evidence>
<dbReference type="Proteomes" id="UP001165381">
    <property type="component" value="Unassembled WGS sequence"/>
</dbReference>
<proteinExistence type="predicted"/>
<feature type="transmembrane region" description="Helical" evidence="1">
    <location>
        <begin position="74"/>
        <end position="93"/>
    </location>
</feature>
<keyword evidence="1" id="KW-1133">Transmembrane helix</keyword>
<accession>A0ABT0QEX9</accession>
<evidence type="ECO:0000256" key="1">
    <source>
        <dbReference type="SAM" id="Phobius"/>
    </source>
</evidence>
<feature type="transmembrane region" description="Helical" evidence="1">
    <location>
        <begin position="105"/>
        <end position="126"/>
    </location>
</feature>
<dbReference type="RefSeq" id="WP_249973169.1">
    <property type="nucleotide sequence ID" value="NZ_JAMFLZ010000004.1"/>
</dbReference>
<keyword evidence="3" id="KW-1185">Reference proteome</keyword>
<keyword evidence="1" id="KW-0812">Transmembrane</keyword>
<name>A0ABT0QEX9_9FLAO</name>